<organism evidence="2 3">
    <name type="scientific">Trifolium medium</name>
    <dbReference type="NCBI Taxonomy" id="97028"/>
    <lineage>
        <taxon>Eukaryota</taxon>
        <taxon>Viridiplantae</taxon>
        <taxon>Streptophyta</taxon>
        <taxon>Embryophyta</taxon>
        <taxon>Tracheophyta</taxon>
        <taxon>Spermatophyta</taxon>
        <taxon>Magnoliopsida</taxon>
        <taxon>eudicotyledons</taxon>
        <taxon>Gunneridae</taxon>
        <taxon>Pentapetalae</taxon>
        <taxon>rosids</taxon>
        <taxon>fabids</taxon>
        <taxon>Fabales</taxon>
        <taxon>Fabaceae</taxon>
        <taxon>Papilionoideae</taxon>
        <taxon>50 kb inversion clade</taxon>
        <taxon>NPAAA clade</taxon>
        <taxon>Hologalegina</taxon>
        <taxon>IRL clade</taxon>
        <taxon>Trifolieae</taxon>
        <taxon>Trifolium</taxon>
    </lineage>
</organism>
<dbReference type="AlphaFoldDB" id="A0A392TSR0"/>
<feature type="non-terminal residue" evidence="2">
    <location>
        <position position="1"/>
    </location>
</feature>
<name>A0A392TSR0_9FABA</name>
<dbReference type="EMBL" id="LXQA010627376">
    <property type="protein sequence ID" value="MCI62895.1"/>
    <property type="molecule type" value="Genomic_DNA"/>
</dbReference>
<evidence type="ECO:0000256" key="1">
    <source>
        <dbReference type="SAM" id="MobiDB-lite"/>
    </source>
</evidence>
<reference evidence="2 3" key="1">
    <citation type="journal article" date="2018" name="Front. Plant Sci.">
        <title>Red Clover (Trifolium pratense) and Zigzag Clover (T. medium) - A Picture of Genomic Similarities and Differences.</title>
        <authorList>
            <person name="Dluhosova J."/>
            <person name="Istvanek J."/>
            <person name="Nedelnik J."/>
            <person name="Repkova J."/>
        </authorList>
    </citation>
    <scope>NUCLEOTIDE SEQUENCE [LARGE SCALE GENOMIC DNA]</scope>
    <source>
        <strain evidence="3">cv. 10/8</strain>
        <tissue evidence="2">Leaf</tissue>
    </source>
</reference>
<feature type="region of interest" description="Disordered" evidence="1">
    <location>
        <begin position="1"/>
        <end position="22"/>
    </location>
</feature>
<sequence>ETDPRLASIHKMNPGLDSLELA</sequence>
<evidence type="ECO:0000313" key="2">
    <source>
        <dbReference type="EMBL" id="MCI62895.1"/>
    </source>
</evidence>
<keyword evidence="3" id="KW-1185">Reference proteome</keyword>
<dbReference type="Proteomes" id="UP000265520">
    <property type="component" value="Unassembled WGS sequence"/>
</dbReference>
<accession>A0A392TSR0</accession>
<comment type="caution">
    <text evidence="2">The sequence shown here is derived from an EMBL/GenBank/DDBJ whole genome shotgun (WGS) entry which is preliminary data.</text>
</comment>
<evidence type="ECO:0000313" key="3">
    <source>
        <dbReference type="Proteomes" id="UP000265520"/>
    </source>
</evidence>
<protein>
    <submittedName>
        <fullName evidence="2">Uncharacterized protein</fullName>
    </submittedName>
</protein>
<proteinExistence type="predicted"/>